<keyword evidence="1" id="KW-1133">Transmembrane helix</keyword>
<dbReference type="AlphaFoldDB" id="A0AAW0F6Q9"/>
<dbReference type="Proteomes" id="UP001430356">
    <property type="component" value="Unassembled WGS sequence"/>
</dbReference>
<comment type="caution">
    <text evidence="2">The sequence shown here is derived from an EMBL/GenBank/DDBJ whole genome shotgun (WGS) entry which is preliminary data.</text>
</comment>
<evidence type="ECO:0000313" key="3">
    <source>
        <dbReference type="Proteomes" id="UP001430356"/>
    </source>
</evidence>
<name>A0AAW0F6Q9_9TRYP</name>
<dbReference type="SUPFAM" id="SSF48371">
    <property type="entry name" value="ARM repeat"/>
    <property type="match status" value="1"/>
</dbReference>
<gene>
    <name evidence="2" type="ORF">NESM_000156900</name>
</gene>
<organism evidence="2 3">
    <name type="scientific">Novymonas esmeraldas</name>
    <dbReference type="NCBI Taxonomy" id="1808958"/>
    <lineage>
        <taxon>Eukaryota</taxon>
        <taxon>Discoba</taxon>
        <taxon>Euglenozoa</taxon>
        <taxon>Kinetoplastea</taxon>
        <taxon>Metakinetoplastina</taxon>
        <taxon>Trypanosomatida</taxon>
        <taxon>Trypanosomatidae</taxon>
        <taxon>Novymonas</taxon>
    </lineage>
</organism>
<dbReference type="Gene3D" id="1.25.10.10">
    <property type="entry name" value="Leucine-rich Repeat Variant"/>
    <property type="match status" value="1"/>
</dbReference>
<protein>
    <submittedName>
        <fullName evidence="2">Archaic translocase outer mitochondrial membrane 46 kDa subunit</fullName>
    </submittedName>
</protein>
<keyword evidence="1" id="KW-0812">Transmembrane</keyword>
<dbReference type="EMBL" id="JAECZO010000010">
    <property type="protein sequence ID" value="KAK7200975.1"/>
    <property type="molecule type" value="Genomic_DNA"/>
</dbReference>
<keyword evidence="3" id="KW-1185">Reference proteome</keyword>
<keyword evidence="1" id="KW-0472">Membrane</keyword>
<dbReference type="InterPro" id="IPR016024">
    <property type="entry name" value="ARM-type_fold"/>
</dbReference>
<dbReference type="InterPro" id="IPR011989">
    <property type="entry name" value="ARM-like"/>
</dbReference>
<accession>A0AAW0F6Q9</accession>
<evidence type="ECO:0000313" key="2">
    <source>
        <dbReference type="EMBL" id="KAK7200975.1"/>
    </source>
</evidence>
<evidence type="ECO:0000256" key="1">
    <source>
        <dbReference type="SAM" id="Phobius"/>
    </source>
</evidence>
<feature type="transmembrane region" description="Helical" evidence="1">
    <location>
        <begin position="12"/>
        <end position="30"/>
    </location>
</feature>
<sequence length="411" mass="45076">MESPINPAVWQVLFNAAIGAISVATLYSVYHQKADMEASQVAAFHALRKADTEEARVARLTELQAACKPDAVRRQPATRMSALKHGAPIVLMARLMKDGSNVASVRAAVKVILYVYGPDAAGRQKLNSLDGYKVLLTTLSEAQRQGEEELMEDVAQALDALTQVDDSEVVLDTDVPEGSEGAATLARLPATAKMLRILDPEGSVTFLASLTGIFSNICALADGAATIGAGVDEHSGMSFFLRLLDHSNRRVVANAVTVVRFLARAHIGQEELIEEENLVRLADNLQVTAEPAIVNSILTVILVMAGSTKYGEAFFSGIASSSIPTTLFELWVRSPEKALRNRAEVLSRLLLRIPQTAPVVAALFERFRGQVEERRRRDEEEYKQQMQQMQQNQMMQRMMMEQMGMDPSMMG</sequence>
<reference evidence="2 3" key="1">
    <citation type="journal article" date="2021" name="MBio">
        <title>A New Model Trypanosomatid, Novymonas esmeraldas: Genomic Perception of Its 'Candidatus Pandoraea novymonadis' Endosymbiont.</title>
        <authorList>
            <person name="Zakharova A."/>
            <person name="Saura A."/>
            <person name="Butenko A."/>
            <person name="Podesvova L."/>
            <person name="Warmusova S."/>
            <person name="Kostygov A.Y."/>
            <person name="Nenarokova A."/>
            <person name="Lukes J."/>
            <person name="Opperdoes F.R."/>
            <person name="Yurchenko V."/>
        </authorList>
    </citation>
    <scope>NUCLEOTIDE SEQUENCE [LARGE SCALE GENOMIC DNA]</scope>
    <source>
        <strain evidence="2 3">E262AT.01</strain>
    </source>
</reference>
<proteinExistence type="predicted"/>